<feature type="domain" description="GFO/IDH/MocA-like oxidoreductase" evidence="2">
    <location>
        <begin position="134"/>
        <end position="253"/>
    </location>
</feature>
<reference evidence="3 4" key="2">
    <citation type="journal article" date="2013" name="Genome Announc.">
        <title>Genome Sequence of Growth-Improving Paenibacillus mucilaginosus Strain KNP414.</title>
        <authorList>
            <person name="Lu J.J."/>
            <person name="Wang J.F."/>
            <person name="Hu X.F."/>
        </authorList>
    </citation>
    <scope>NUCLEOTIDE SEQUENCE [LARGE SCALE GENOMIC DNA]</scope>
    <source>
        <strain evidence="3 4">KNP414</strain>
    </source>
</reference>
<dbReference type="GO" id="GO:0000166">
    <property type="term" value="F:nucleotide binding"/>
    <property type="evidence" value="ECO:0007669"/>
    <property type="project" value="InterPro"/>
</dbReference>
<dbReference type="InterPro" id="IPR052515">
    <property type="entry name" value="Gfo/Idh/MocA_Oxidoreductase"/>
</dbReference>
<evidence type="ECO:0000313" key="3">
    <source>
        <dbReference type="EMBL" id="AEI46367.1"/>
    </source>
</evidence>
<dbReference type="Gene3D" id="3.30.360.10">
    <property type="entry name" value="Dihydrodipicolinate Reductase, domain 2"/>
    <property type="match status" value="1"/>
</dbReference>
<evidence type="ECO:0000259" key="2">
    <source>
        <dbReference type="Pfam" id="PF22725"/>
    </source>
</evidence>
<dbReference type="RefSeq" id="WP_013921514.1">
    <property type="nucleotide sequence ID" value="NC_015690.1"/>
</dbReference>
<reference evidence="4" key="1">
    <citation type="submission" date="2011-06" db="EMBL/GenBank/DDBJ databases">
        <title>Complete genome sequence of Paenibacillus mucilaginosus KNP414.</title>
        <authorList>
            <person name="Wang J."/>
            <person name="Hu S."/>
            <person name="Hu X."/>
            <person name="Zhang B."/>
            <person name="Dong D."/>
            <person name="Zhang S."/>
            <person name="Zhao K."/>
            <person name="Wu D."/>
        </authorList>
    </citation>
    <scope>NUCLEOTIDE SEQUENCE [LARGE SCALE GENOMIC DNA]</scope>
    <source>
        <strain evidence="4">KNP414</strain>
    </source>
</reference>
<dbReference type="InterPro" id="IPR000683">
    <property type="entry name" value="Gfo/Idh/MocA-like_OxRdtase_N"/>
</dbReference>
<dbReference type="Pfam" id="PF22725">
    <property type="entry name" value="GFO_IDH_MocA_C3"/>
    <property type="match status" value="1"/>
</dbReference>
<organism evidence="3 4">
    <name type="scientific">Paenibacillus mucilaginosus (strain KNP414)</name>
    <dbReference type="NCBI Taxonomy" id="1036673"/>
    <lineage>
        <taxon>Bacteria</taxon>
        <taxon>Bacillati</taxon>
        <taxon>Bacillota</taxon>
        <taxon>Bacilli</taxon>
        <taxon>Bacillales</taxon>
        <taxon>Paenibacillaceae</taxon>
        <taxon>Paenibacillus</taxon>
    </lineage>
</organism>
<sequence length="328" mass="35616">MAAMKFVLIGHGSISRSYLDAFSKVPGAEIAGVVGRNAEKAAAFAAEHGIAVSGTELADVARRAEAEAVVICTPNAVHYENVMEASRLGLHCLCEKPLHISPEKQMEMIASCRANGVKLGVSYMRRFISHMGYIKELVDSGALGRITVVDVTIKHWREAAYYNSWHGTYEHDGGGPFIQQGSHIIDLALWMCGGYREVLEAKRFKAIHEIETEDHGYAVIHYANGAVGMIEASTASKGMTKEILEISGTKGSIAANYHEIVTWEVPGLEKPELAGDSPNPVLFERLAADFVRAVREDQPPFIDGESAKTATELITAIYAKAGDPLVLY</sequence>
<dbReference type="EMBL" id="CP002869">
    <property type="protein sequence ID" value="AEI46367.1"/>
    <property type="molecule type" value="Genomic_DNA"/>
</dbReference>
<dbReference type="Gene3D" id="3.40.50.720">
    <property type="entry name" value="NAD(P)-binding Rossmann-like Domain"/>
    <property type="match status" value="1"/>
</dbReference>
<evidence type="ECO:0000259" key="1">
    <source>
        <dbReference type="Pfam" id="PF01408"/>
    </source>
</evidence>
<gene>
    <name evidence="3" type="ordered locus">KNP414_07882</name>
</gene>
<accession>F8FIY9</accession>
<dbReference type="Pfam" id="PF01408">
    <property type="entry name" value="GFO_IDH_MocA"/>
    <property type="match status" value="1"/>
</dbReference>
<dbReference type="SUPFAM" id="SSF51735">
    <property type="entry name" value="NAD(P)-binding Rossmann-fold domains"/>
    <property type="match status" value="1"/>
</dbReference>
<dbReference type="PANTHER" id="PTHR43249">
    <property type="entry name" value="UDP-N-ACETYL-2-AMINO-2-DEOXY-D-GLUCURONATE OXIDASE"/>
    <property type="match status" value="1"/>
</dbReference>
<dbReference type="InterPro" id="IPR036291">
    <property type="entry name" value="NAD(P)-bd_dom_sf"/>
</dbReference>
<proteinExistence type="predicted"/>
<dbReference type="PATRIC" id="fig|1036673.3.peg.7354"/>
<protein>
    <submittedName>
        <fullName evidence="3">Oxidoreductase domain protein</fullName>
    </submittedName>
</protein>
<evidence type="ECO:0000313" key="4">
    <source>
        <dbReference type="Proteomes" id="UP000006620"/>
    </source>
</evidence>
<dbReference type="AlphaFoldDB" id="F8FIY9"/>
<dbReference type="PANTHER" id="PTHR43249:SF1">
    <property type="entry name" value="D-GLUCOSIDE 3-DEHYDROGENASE"/>
    <property type="match status" value="1"/>
</dbReference>
<name>F8FIY9_PAEMK</name>
<dbReference type="InterPro" id="IPR055170">
    <property type="entry name" value="GFO_IDH_MocA-like_dom"/>
</dbReference>
<dbReference type="SUPFAM" id="SSF55347">
    <property type="entry name" value="Glyceraldehyde-3-phosphate dehydrogenase-like, C-terminal domain"/>
    <property type="match status" value="1"/>
</dbReference>
<dbReference type="HOGENOM" id="CLU_023194_1_4_9"/>
<dbReference type="Proteomes" id="UP000006620">
    <property type="component" value="Chromosome"/>
</dbReference>
<dbReference type="KEGG" id="pms:KNP414_07882"/>
<feature type="domain" description="Gfo/Idh/MocA-like oxidoreductase N-terminal" evidence="1">
    <location>
        <begin position="4"/>
        <end position="123"/>
    </location>
</feature>